<protein>
    <submittedName>
        <fullName evidence="2">Uncharacterized protein</fullName>
    </submittedName>
</protein>
<dbReference type="KEGG" id="psco:LY89DRAFT_200651"/>
<name>A0A194WYR2_MOLSC</name>
<reference evidence="2 3" key="1">
    <citation type="submission" date="2015-10" db="EMBL/GenBank/DDBJ databases">
        <title>Full genome of DAOMC 229536 Phialocephala scopiformis, a fungal endophyte of spruce producing the potent anti-insectan compound rugulosin.</title>
        <authorList>
            <consortium name="DOE Joint Genome Institute"/>
            <person name="Walker A.K."/>
            <person name="Frasz S.L."/>
            <person name="Seifert K.A."/>
            <person name="Miller J.D."/>
            <person name="Mondo S.J."/>
            <person name="Labutti K."/>
            <person name="Lipzen A."/>
            <person name="Dockter R."/>
            <person name="Kennedy M."/>
            <person name="Grigoriev I.V."/>
            <person name="Spatafora J.W."/>
        </authorList>
    </citation>
    <scope>NUCLEOTIDE SEQUENCE [LARGE SCALE GENOMIC DNA]</scope>
    <source>
        <strain evidence="2 3">CBS 120377</strain>
    </source>
</reference>
<dbReference type="RefSeq" id="XP_018067440.1">
    <property type="nucleotide sequence ID" value="XM_018205786.1"/>
</dbReference>
<accession>A0A194WYR2</accession>
<feature type="region of interest" description="Disordered" evidence="1">
    <location>
        <begin position="111"/>
        <end position="159"/>
    </location>
</feature>
<evidence type="ECO:0000256" key="1">
    <source>
        <dbReference type="SAM" id="MobiDB-lite"/>
    </source>
</evidence>
<dbReference type="AlphaFoldDB" id="A0A194WYR2"/>
<organism evidence="2 3">
    <name type="scientific">Mollisia scopiformis</name>
    <name type="common">Conifer needle endophyte fungus</name>
    <name type="synonym">Phialocephala scopiformis</name>
    <dbReference type="NCBI Taxonomy" id="149040"/>
    <lineage>
        <taxon>Eukaryota</taxon>
        <taxon>Fungi</taxon>
        <taxon>Dikarya</taxon>
        <taxon>Ascomycota</taxon>
        <taxon>Pezizomycotina</taxon>
        <taxon>Leotiomycetes</taxon>
        <taxon>Helotiales</taxon>
        <taxon>Mollisiaceae</taxon>
        <taxon>Mollisia</taxon>
    </lineage>
</organism>
<dbReference type="EMBL" id="KQ947423">
    <property type="protein sequence ID" value="KUJ13085.1"/>
    <property type="molecule type" value="Genomic_DNA"/>
</dbReference>
<feature type="compositionally biased region" description="Polar residues" evidence="1">
    <location>
        <begin position="133"/>
        <end position="143"/>
    </location>
</feature>
<sequence>MNTTPSQASSSLLPHTYALWTTTCSSFSLSRRSCFYYLRLSILGAIASIEPSYALVSVSLSSPLLSPTRKIPFLPQSPSSQPNSIPAKLDLLIQPITAHCYCAPHSSNPSPSHPGATSWPAFSTHGAHGGKNPNAQSDRGTTPTHHHQPQCRTLNSVTPPSRILVAGITSASASASASARDPRC</sequence>
<dbReference type="InParanoid" id="A0A194WYR2"/>
<keyword evidence="3" id="KW-1185">Reference proteome</keyword>
<feature type="compositionally biased region" description="Polar residues" evidence="1">
    <location>
        <begin position="150"/>
        <end position="159"/>
    </location>
</feature>
<evidence type="ECO:0000313" key="2">
    <source>
        <dbReference type="EMBL" id="KUJ13085.1"/>
    </source>
</evidence>
<proteinExistence type="predicted"/>
<gene>
    <name evidence="2" type="ORF">LY89DRAFT_200651</name>
</gene>
<dbReference type="Proteomes" id="UP000070700">
    <property type="component" value="Unassembled WGS sequence"/>
</dbReference>
<evidence type="ECO:0000313" key="3">
    <source>
        <dbReference type="Proteomes" id="UP000070700"/>
    </source>
</evidence>
<dbReference type="GeneID" id="28815512"/>